<keyword evidence="2" id="KW-0472">Membrane</keyword>
<dbReference type="EMBL" id="PFOD01000067">
    <property type="protein sequence ID" value="PIZ64940.1"/>
    <property type="molecule type" value="Genomic_DNA"/>
</dbReference>
<gene>
    <name evidence="3" type="ORF">COY14_03460</name>
</gene>
<keyword evidence="2" id="KW-0812">Transmembrane</keyword>
<feature type="transmembrane region" description="Helical" evidence="2">
    <location>
        <begin position="359"/>
        <end position="379"/>
    </location>
</feature>
<feature type="transmembrane region" description="Helical" evidence="2">
    <location>
        <begin position="110"/>
        <end position="129"/>
    </location>
</feature>
<dbReference type="Proteomes" id="UP000230027">
    <property type="component" value="Unassembled WGS sequence"/>
</dbReference>
<proteinExistence type="predicted"/>
<feature type="transmembrane region" description="Helical" evidence="2">
    <location>
        <begin position="275"/>
        <end position="302"/>
    </location>
</feature>
<name>A0A2M7U3R4_9BACT</name>
<accession>A0A2M7U3R4</accession>
<evidence type="ECO:0000256" key="2">
    <source>
        <dbReference type="SAM" id="Phobius"/>
    </source>
</evidence>
<feature type="region of interest" description="Disordered" evidence="1">
    <location>
        <begin position="1217"/>
        <end position="1239"/>
    </location>
</feature>
<sequence length="1260" mass="139251">MSLLSPLIVHAQGSDLYNFPISPIPFNRQNASMSCPAELLDGTLPGYDCATSYDDFLTNPSDLHYWIEDPEITIQGKSDERARQFLYWVLNTNVSDQAPVLQAIWNYSSVIALVGVVLIAVIFGIGYIVSQRTDYDFKIRIWPTVIKIGTMLLYIAFSSALVFMLIQFSEIMMKFFIDNLGGRDLFNIYFSTPSAGDLLGGTEASYKDFVGARDLNIRVQEGVKTELFMLKLTNISYYILGIMLLLRKILLWFLLFVSPFLALLMPFVLIRNTGWIWIGVFFQWLFYGPLVALFLGAVSLLWKDGIPFGFDFSRAGLPEGYVYPTGINIIYGGPAQRIASGVVNRPIGHLNNASYIDTFAEYIITLIMLWAVTFFPWLLLRIFRDYCCDGIYGMKNILMAMYDNMRGGSPSGPSPIITPTMPTIKIDTKTPVKTDVIMNMSSVSNIKKMSSQSLATNMQLVASKMSDIAKVEMNKQVSNIASQNLAYLSNPIKAEQPAKRQQFMNLRSELFARAIKDDKIARTMLSATSTSTSEKEIIRKKVTGSIPTSISASQIVSNQSNKSIEKVNTIASSFANSVLKNTEVVKNIAYRTNTSENEVSQILTTYTQNLTKPISKVISAISTTTNLSQTTVTSVLNEAKAVNNRAQFIHNVAKRENISNNQVSQVVKNIWSAVSNNVLNVASTESNSSLSNSIIKNIINNAYTTIQNDQNAITSISNSAHSSPQVVSSVISSYISNINNSRPNSIISSIASSTNINPSVVSSILDNTTKYIASSNIPKVLSKEINVPIEVIVPTINASASPSTNFSSTQLSISNMLSKNISSDKSISQTSLHDTVKSYVANEKITQRVSEKTKIPSQTIQNITNSYVSNLNSAPSSALHNIANSAQTSFSNVKTVLQSVAEVVNESPELTKSVTPATGVSVEIVNKIIQAIPQTISETIKISETSEPEAISLESQNITRTLMSTASRNTSVVNSLSSEHSLQPQQVQNIMTTYANNVSAPINNIIETIHQSSGVPQGQVRALLFDITKSILSSENIVEDVAKDQQIEANEVSSLINQELGLISDPEKHIEKTITIPPSISLEDYEEVKNMWTKQYEEGEVPETETIKTRRDWLEQEIVYLTNTLNKIMSSDEKLQQQGLDELGYLLPIFLINSLSGEELIVYLKAKLEAAKSVLKILEHEDGVRSEMTADEDDEELVDIERTNTQDASKHMAMQLDDDDAPRSIEERANATQEKLDSAQIKTTSAVSLEDIKEKLKKTL</sequence>
<evidence type="ECO:0000313" key="4">
    <source>
        <dbReference type="Proteomes" id="UP000230027"/>
    </source>
</evidence>
<evidence type="ECO:0000313" key="3">
    <source>
        <dbReference type="EMBL" id="PIZ64940.1"/>
    </source>
</evidence>
<feature type="compositionally biased region" description="Basic and acidic residues" evidence="1">
    <location>
        <begin position="1221"/>
        <end position="1237"/>
    </location>
</feature>
<keyword evidence="2" id="KW-1133">Transmembrane helix</keyword>
<dbReference type="AlphaFoldDB" id="A0A2M7U3R4"/>
<reference evidence="4" key="1">
    <citation type="submission" date="2017-09" db="EMBL/GenBank/DDBJ databases">
        <title>Depth-based differentiation of microbial function through sediment-hosted aquifers and enrichment of novel symbionts in the deep terrestrial subsurface.</title>
        <authorList>
            <person name="Probst A.J."/>
            <person name="Ladd B."/>
            <person name="Jarett J.K."/>
            <person name="Geller-Mcgrath D.E."/>
            <person name="Sieber C.M.K."/>
            <person name="Emerson J.B."/>
            <person name="Anantharaman K."/>
            <person name="Thomas B.C."/>
            <person name="Malmstrom R."/>
            <person name="Stieglmeier M."/>
            <person name="Klingl A."/>
            <person name="Woyke T."/>
            <person name="Ryan C.M."/>
            <person name="Banfield J.F."/>
        </authorList>
    </citation>
    <scope>NUCLEOTIDE SEQUENCE [LARGE SCALE GENOMIC DNA]</scope>
</reference>
<protein>
    <submittedName>
        <fullName evidence="3">Uncharacterized protein</fullName>
    </submittedName>
</protein>
<evidence type="ECO:0000256" key="1">
    <source>
        <dbReference type="SAM" id="MobiDB-lite"/>
    </source>
</evidence>
<feature type="transmembrane region" description="Helical" evidence="2">
    <location>
        <begin position="249"/>
        <end position="269"/>
    </location>
</feature>
<feature type="transmembrane region" description="Helical" evidence="2">
    <location>
        <begin position="141"/>
        <end position="166"/>
    </location>
</feature>
<comment type="caution">
    <text evidence="3">The sequence shown here is derived from an EMBL/GenBank/DDBJ whole genome shotgun (WGS) entry which is preliminary data.</text>
</comment>
<organism evidence="3 4">
    <name type="scientific">Candidatus Roizmanbacteria bacterium CG_4_10_14_0_2_um_filter_36_9</name>
    <dbReference type="NCBI Taxonomy" id="1974823"/>
    <lineage>
        <taxon>Bacteria</taxon>
        <taxon>Candidatus Roizmaniibacteriota</taxon>
    </lineage>
</organism>